<comment type="caution">
    <text evidence="1">The sequence shown here is derived from an EMBL/GenBank/DDBJ whole genome shotgun (WGS) entry which is preliminary data.</text>
</comment>
<dbReference type="Gene3D" id="1.10.287.950">
    <property type="entry name" value="Methyl-accepting chemotaxis protein"/>
    <property type="match status" value="1"/>
</dbReference>
<dbReference type="SUPFAM" id="SSF58104">
    <property type="entry name" value="Methyl-accepting chemotaxis protein (MCP) signaling domain"/>
    <property type="match status" value="1"/>
</dbReference>
<dbReference type="EMBL" id="JAMQOL010000035">
    <property type="protein sequence ID" value="MCM4080853.1"/>
    <property type="molecule type" value="Genomic_DNA"/>
</dbReference>
<keyword evidence="2" id="KW-1185">Reference proteome</keyword>
<name>A0ABT0Y5N9_9ACTN</name>
<dbReference type="Proteomes" id="UP001523216">
    <property type="component" value="Unassembled WGS sequence"/>
</dbReference>
<protein>
    <recommendedName>
        <fullName evidence="3">Methyl-accepting chemotaxis protein</fullName>
    </recommendedName>
</protein>
<evidence type="ECO:0000313" key="1">
    <source>
        <dbReference type="EMBL" id="MCM4080853.1"/>
    </source>
</evidence>
<evidence type="ECO:0008006" key="3">
    <source>
        <dbReference type="Google" id="ProtNLM"/>
    </source>
</evidence>
<proteinExistence type="predicted"/>
<gene>
    <name evidence="1" type="ORF">LXN57_25080</name>
</gene>
<dbReference type="RefSeq" id="WP_251800632.1">
    <property type="nucleotide sequence ID" value="NZ_JAMQOL010000035.1"/>
</dbReference>
<accession>A0ABT0Y5N9</accession>
<evidence type="ECO:0000313" key="2">
    <source>
        <dbReference type="Proteomes" id="UP001523216"/>
    </source>
</evidence>
<sequence length="93" mass="9200">MPAIDGIGDVVSRIGDLQTVIAAAVEEQTATAGEMGRNVAEVAGSSSEIAMNINGVASAAGVTASVVAPSRGSADDLARTSEELRALVAGFQV</sequence>
<reference evidence="1 2" key="1">
    <citation type="submission" date="2022-06" db="EMBL/GenBank/DDBJ databases">
        <title>Actinoplanes abujensis sp. nov., isolated from Nigerian arid soil.</title>
        <authorList>
            <person name="Ding P."/>
        </authorList>
    </citation>
    <scope>NUCLEOTIDE SEQUENCE [LARGE SCALE GENOMIC DNA]</scope>
    <source>
        <strain evidence="2">TRM88002</strain>
    </source>
</reference>
<organism evidence="1 2">
    <name type="scientific">Paractinoplanes hotanensis</name>
    <dbReference type="NCBI Taxonomy" id="2906497"/>
    <lineage>
        <taxon>Bacteria</taxon>
        <taxon>Bacillati</taxon>
        <taxon>Actinomycetota</taxon>
        <taxon>Actinomycetes</taxon>
        <taxon>Micromonosporales</taxon>
        <taxon>Micromonosporaceae</taxon>
        <taxon>Paractinoplanes</taxon>
    </lineage>
</organism>